<name>A0ABS6JVL5_9BACI</name>
<evidence type="ECO:0000313" key="3">
    <source>
        <dbReference type="Proteomes" id="UP000790580"/>
    </source>
</evidence>
<feature type="transmembrane region" description="Helical" evidence="1">
    <location>
        <begin position="49"/>
        <end position="69"/>
    </location>
</feature>
<keyword evidence="1" id="KW-0812">Transmembrane</keyword>
<feature type="transmembrane region" description="Helical" evidence="1">
    <location>
        <begin position="20"/>
        <end position="37"/>
    </location>
</feature>
<dbReference type="RefSeq" id="WP_088075589.1">
    <property type="nucleotide sequence ID" value="NZ_JAHQCR010000057.1"/>
</dbReference>
<keyword evidence="1" id="KW-0472">Membrane</keyword>
<protein>
    <submittedName>
        <fullName evidence="2">Uncharacterized protein</fullName>
    </submittedName>
</protein>
<keyword evidence="1" id="KW-1133">Transmembrane helix</keyword>
<evidence type="ECO:0000256" key="1">
    <source>
        <dbReference type="SAM" id="Phobius"/>
    </source>
</evidence>
<feature type="transmembrane region" description="Helical" evidence="1">
    <location>
        <begin position="186"/>
        <end position="203"/>
    </location>
</feature>
<sequence length="204" mass="23206">MFNPVETFSLGPFTVSFEMLFMIVSIGVGYGGMIIYLKRNQIPEREKILDAFITSVIIGVLTYKLWPFILQPSLLLDPSNFIYYMGGPYAFFAAATFSIAYYLFQALRKKWSHYAYDGFTFTIVLASAVFYLFVKEFGVASPFALGFYVDGIVHHPVNLYRSWLYFLVLLTCLGIVPNSKKYGRTFVLIIGVIISVYLVSPFTV</sequence>
<accession>A0ABS6JVL5</accession>
<feature type="transmembrane region" description="Helical" evidence="1">
    <location>
        <begin position="162"/>
        <end position="179"/>
    </location>
</feature>
<feature type="transmembrane region" description="Helical" evidence="1">
    <location>
        <begin position="81"/>
        <end position="104"/>
    </location>
</feature>
<proteinExistence type="predicted"/>
<dbReference type="Proteomes" id="UP000790580">
    <property type="component" value="Unassembled WGS sequence"/>
</dbReference>
<keyword evidence="3" id="KW-1185">Reference proteome</keyword>
<dbReference type="EMBL" id="JAHQCR010000057">
    <property type="protein sequence ID" value="MBU9722634.1"/>
    <property type="molecule type" value="Genomic_DNA"/>
</dbReference>
<comment type="caution">
    <text evidence="2">The sequence shown here is derived from an EMBL/GenBank/DDBJ whole genome shotgun (WGS) entry which is preliminary data.</text>
</comment>
<feature type="transmembrane region" description="Helical" evidence="1">
    <location>
        <begin position="116"/>
        <end position="134"/>
    </location>
</feature>
<evidence type="ECO:0000313" key="2">
    <source>
        <dbReference type="EMBL" id="MBU9722634.1"/>
    </source>
</evidence>
<reference evidence="2 3" key="1">
    <citation type="submission" date="2021-06" db="EMBL/GenBank/DDBJ databases">
        <title>Bacillus sp. RD4P76, an endophyte from a halophyte.</title>
        <authorList>
            <person name="Sun J.-Q."/>
        </authorList>
    </citation>
    <scope>NUCLEOTIDE SEQUENCE [LARGE SCALE GENOMIC DNA]</scope>
    <source>
        <strain evidence="2 3">JCM 17098</strain>
    </source>
</reference>
<gene>
    <name evidence="2" type="ORF">KS407_14540</name>
</gene>
<organism evidence="2 3">
    <name type="scientific">Evansella alkalicola</name>
    <dbReference type="NCBI Taxonomy" id="745819"/>
    <lineage>
        <taxon>Bacteria</taxon>
        <taxon>Bacillati</taxon>
        <taxon>Bacillota</taxon>
        <taxon>Bacilli</taxon>
        <taxon>Bacillales</taxon>
        <taxon>Bacillaceae</taxon>
        <taxon>Evansella</taxon>
    </lineage>
</organism>